<name>A0A0F9U171_9ZZZZ</name>
<feature type="compositionally biased region" description="Basic and acidic residues" evidence="1">
    <location>
        <begin position="1"/>
        <end position="10"/>
    </location>
</feature>
<sequence length="75" mass="8389">MTKWKVKGEQESPTDNTIEANLRQPRDSRDGLILEVRLNGLGPVILGRLTEHGFKCFVIGADVGIARCEDKIRIL</sequence>
<accession>A0A0F9U171</accession>
<comment type="caution">
    <text evidence="2">The sequence shown here is derived from an EMBL/GenBank/DDBJ whole genome shotgun (WGS) entry which is preliminary data.</text>
</comment>
<feature type="region of interest" description="Disordered" evidence="1">
    <location>
        <begin position="1"/>
        <end position="22"/>
    </location>
</feature>
<dbReference type="AlphaFoldDB" id="A0A0F9U171"/>
<gene>
    <name evidence="2" type="ORF">LCGC14_0322760</name>
</gene>
<reference evidence="2" key="1">
    <citation type="journal article" date="2015" name="Nature">
        <title>Complex archaea that bridge the gap between prokaryotes and eukaryotes.</title>
        <authorList>
            <person name="Spang A."/>
            <person name="Saw J.H."/>
            <person name="Jorgensen S.L."/>
            <person name="Zaremba-Niedzwiedzka K."/>
            <person name="Martijn J."/>
            <person name="Lind A.E."/>
            <person name="van Eijk R."/>
            <person name="Schleper C."/>
            <person name="Guy L."/>
            <person name="Ettema T.J."/>
        </authorList>
    </citation>
    <scope>NUCLEOTIDE SEQUENCE</scope>
</reference>
<evidence type="ECO:0000313" key="2">
    <source>
        <dbReference type="EMBL" id="KKN81057.1"/>
    </source>
</evidence>
<dbReference type="EMBL" id="LAZR01000220">
    <property type="protein sequence ID" value="KKN81057.1"/>
    <property type="molecule type" value="Genomic_DNA"/>
</dbReference>
<evidence type="ECO:0000256" key="1">
    <source>
        <dbReference type="SAM" id="MobiDB-lite"/>
    </source>
</evidence>
<organism evidence="2">
    <name type="scientific">marine sediment metagenome</name>
    <dbReference type="NCBI Taxonomy" id="412755"/>
    <lineage>
        <taxon>unclassified sequences</taxon>
        <taxon>metagenomes</taxon>
        <taxon>ecological metagenomes</taxon>
    </lineage>
</organism>
<proteinExistence type="predicted"/>
<protein>
    <submittedName>
        <fullName evidence="2">Uncharacterized protein</fullName>
    </submittedName>
</protein>